<proteinExistence type="predicted"/>
<protein>
    <submittedName>
        <fullName evidence="2">Uncharacterized protein</fullName>
    </submittedName>
</protein>
<feature type="region of interest" description="Disordered" evidence="1">
    <location>
        <begin position="53"/>
        <end position="103"/>
    </location>
</feature>
<feature type="region of interest" description="Disordered" evidence="1">
    <location>
        <begin position="29"/>
        <end position="48"/>
    </location>
</feature>
<accession>A0A1M6YDD4</accession>
<reference evidence="2 3" key="1">
    <citation type="submission" date="2016-11" db="EMBL/GenBank/DDBJ databases">
        <authorList>
            <person name="Jaros S."/>
            <person name="Januszkiewicz K."/>
            <person name="Wedrychowicz H."/>
        </authorList>
    </citation>
    <scope>NUCLEOTIDE SEQUENCE [LARGE SCALE GENOMIC DNA]</scope>
    <source>
        <strain evidence="2 3">LMG 20594</strain>
    </source>
</reference>
<dbReference type="Proteomes" id="UP000184395">
    <property type="component" value="Unassembled WGS sequence"/>
</dbReference>
<feature type="compositionally biased region" description="Basic and acidic residues" evidence="1">
    <location>
        <begin position="141"/>
        <end position="150"/>
    </location>
</feature>
<feature type="compositionally biased region" description="Polar residues" evidence="1">
    <location>
        <begin position="152"/>
        <end position="178"/>
    </location>
</feature>
<name>A0A1M6YDD4_9BURK</name>
<dbReference type="EMBL" id="FRAB01000068">
    <property type="protein sequence ID" value="SHL16248.1"/>
    <property type="molecule type" value="Genomic_DNA"/>
</dbReference>
<evidence type="ECO:0000313" key="3">
    <source>
        <dbReference type="Proteomes" id="UP000184395"/>
    </source>
</evidence>
<dbReference type="AlphaFoldDB" id="A0A1M6YDD4"/>
<feature type="region of interest" description="Disordered" evidence="1">
    <location>
        <begin position="130"/>
        <end position="188"/>
    </location>
</feature>
<feature type="compositionally biased region" description="Low complexity" evidence="1">
    <location>
        <begin position="66"/>
        <end position="85"/>
    </location>
</feature>
<evidence type="ECO:0000313" key="2">
    <source>
        <dbReference type="EMBL" id="SHL16248.1"/>
    </source>
</evidence>
<sequence>MHLAMAPFMARTVPFVTNCEAWRQTPILASTTPPASSNSPATALSTQASLAVPAAPVARPHGSTDANQEAQPATTPTAQASPSNANRDSAHEPQKPLAGKASTPLKLARADYCDWYGPSFTEECTDTTETGSYFGWIDQDTPWRGKRERPPANQNKPKSSLLSGIALSTSRSARQPSHPTKFAANASQ</sequence>
<gene>
    <name evidence="2" type="ORF">SAMN05192548_10683</name>
</gene>
<organism evidence="2 3">
    <name type="scientific">Paraburkholderia terricola</name>
    <dbReference type="NCBI Taxonomy" id="169427"/>
    <lineage>
        <taxon>Bacteria</taxon>
        <taxon>Pseudomonadati</taxon>
        <taxon>Pseudomonadota</taxon>
        <taxon>Betaproteobacteria</taxon>
        <taxon>Burkholderiales</taxon>
        <taxon>Burkholderiaceae</taxon>
        <taxon>Paraburkholderia</taxon>
    </lineage>
</organism>
<feature type="compositionally biased region" description="Low complexity" evidence="1">
    <location>
        <begin position="29"/>
        <end position="46"/>
    </location>
</feature>
<evidence type="ECO:0000256" key="1">
    <source>
        <dbReference type="SAM" id="MobiDB-lite"/>
    </source>
</evidence>